<dbReference type="GeneID" id="83683064"/>
<accession>A0AAP7FIM5</accession>
<protein>
    <submittedName>
        <fullName evidence="1">Uncharacterized protein</fullName>
    </submittedName>
</protein>
<sequence length="68" mass="6862">MAPAVIHLVAAVAALLPAMAIVLLGPMSPAVVLASTVVSTAMVPAQDIFEKAHGIRPSLMGDILTSKS</sequence>
<dbReference type="Proteomes" id="UP000077242">
    <property type="component" value="Unassembled WGS sequence"/>
</dbReference>
<evidence type="ECO:0000313" key="2">
    <source>
        <dbReference type="Proteomes" id="UP000077242"/>
    </source>
</evidence>
<evidence type="ECO:0000313" key="1">
    <source>
        <dbReference type="EMBL" id="OAH45620.1"/>
    </source>
</evidence>
<dbReference type="AlphaFoldDB" id="A0AAP7FIM5"/>
<dbReference type="RefSeq" id="WP_003253464.1">
    <property type="nucleotide sequence ID" value="NZ_AP022473.1"/>
</dbReference>
<name>A0AAP7FIM5_9PSED</name>
<reference evidence="2" key="1">
    <citation type="submission" date="2016-02" db="EMBL/GenBank/DDBJ databases">
        <title>Dietzia cinnamea strain CD11_5 genome sequencing and assembly.</title>
        <authorList>
            <person name="Kaur G."/>
            <person name="Nair G.R."/>
            <person name="Mayilraj S."/>
        </authorList>
    </citation>
    <scope>NUCLEOTIDE SEQUENCE [LARGE SCALE GENOMIC DNA]</scope>
    <source>
        <strain evidence="2">CD10_2</strain>
    </source>
</reference>
<dbReference type="EMBL" id="LSTU01000059">
    <property type="protein sequence ID" value="OAH45620.1"/>
    <property type="molecule type" value="Genomic_DNA"/>
</dbReference>
<organism evidence="1 2">
    <name type="scientific">Pseudomonas monteilii</name>
    <dbReference type="NCBI Taxonomy" id="76759"/>
    <lineage>
        <taxon>Bacteria</taxon>
        <taxon>Pseudomonadati</taxon>
        <taxon>Pseudomonadota</taxon>
        <taxon>Gammaproteobacteria</taxon>
        <taxon>Pseudomonadales</taxon>
        <taxon>Pseudomonadaceae</taxon>
        <taxon>Pseudomonas</taxon>
    </lineage>
</organism>
<proteinExistence type="predicted"/>
<comment type="caution">
    <text evidence="1">The sequence shown here is derived from an EMBL/GenBank/DDBJ whole genome shotgun (WGS) entry which is preliminary data.</text>
</comment>
<gene>
    <name evidence="1" type="ORF">AYJ70_26905</name>
</gene>